<dbReference type="AlphaFoldDB" id="A0A8J3L2A1"/>
<protein>
    <submittedName>
        <fullName evidence="2">Uncharacterized protein</fullName>
    </submittedName>
</protein>
<comment type="caution">
    <text evidence="2">The sequence shown here is derived from an EMBL/GenBank/DDBJ whole genome shotgun (WGS) entry which is preliminary data.</text>
</comment>
<feature type="transmembrane region" description="Helical" evidence="1">
    <location>
        <begin position="6"/>
        <end position="23"/>
    </location>
</feature>
<dbReference type="EMBL" id="BONI01000097">
    <property type="protein sequence ID" value="GIG10687.1"/>
    <property type="molecule type" value="Genomic_DNA"/>
</dbReference>
<name>A0A8J3L2A1_9ACTN</name>
<evidence type="ECO:0000313" key="2">
    <source>
        <dbReference type="EMBL" id="GIG10687.1"/>
    </source>
</evidence>
<keyword evidence="3" id="KW-1185">Reference proteome</keyword>
<keyword evidence="1" id="KW-0472">Membrane</keyword>
<feature type="transmembrane region" description="Helical" evidence="1">
    <location>
        <begin position="100"/>
        <end position="122"/>
    </location>
</feature>
<sequence>MARTRTVTGAGIIATVALVLLFGNQPFVEWVSRHTSSDSAWGWFLRVLTWPRWAFGPVDGSSGAMRRLLADDLRALLLVLFVALILGVVSKAVTGGAGGFLLGWSALIFGSALAAFITAFIISDPTFVGALQAAAAGSAYGLFVGWVVGALTGTAKGAGS</sequence>
<organism evidence="2 3">
    <name type="scientific">Catellatospora coxensis</name>
    <dbReference type="NCBI Taxonomy" id="310354"/>
    <lineage>
        <taxon>Bacteria</taxon>
        <taxon>Bacillati</taxon>
        <taxon>Actinomycetota</taxon>
        <taxon>Actinomycetes</taxon>
        <taxon>Micromonosporales</taxon>
        <taxon>Micromonosporaceae</taxon>
        <taxon>Catellatospora</taxon>
    </lineage>
</organism>
<gene>
    <name evidence="2" type="ORF">Cco03nite_73870</name>
</gene>
<keyword evidence="1" id="KW-0812">Transmembrane</keyword>
<accession>A0A8J3L2A1</accession>
<feature type="transmembrane region" description="Helical" evidence="1">
    <location>
        <begin position="134"/>
        <end position="155"/>
    </location>
</feature>
<dbReference type="Proteomes" id="UP000630887">
    <property type="component" value="Unassembled WGS sequence"/>
</dbReference>
<reference evidence="2 3" key="1">
    <citation type="submission" date="2021-01" db="EMBL/GenBank/DDBJ databases">
        <title>Whole genome shotgun sequence of Catellatospora coxensis NBRC 107359.</title>
        <authorList>
            <person name="Komaki H."/>
            <person name="Tamura T."/>
        </authorList>
    </citation>
    <scope>NUCLEOTIDE SEQUENCE [LARGE SCALE GENOMIC DNA]</scope>
    <source>
        <strain evidence="2 3">NBRC 107359</strain>
    </source>
</reference>
<feature type="transmembrane region" description="Helical" evidence="1">
    <location>
        <begin position="75"/>
        <end position="94"/>
    </location>
</feature>
<evidence type="ECO:0000313" key="3">
    <source>
        <dbReference type="Proteomes" id="UP000630887"/>
    </source>
</evidence>
<proteinExistence type="predicted"/>
<evidence type="ECO:0000256" key="1">
    <source>
        <dbReference type="SAM" id="Phobius"/>
    </source>
</evidence>
<keyword evidence="1" id="KW-1133">Transmembrane helix</keyword>